<organism evidence="1 2">
    <name type="scientific">Phycomyces blakesleeanus (strain ATCC 8743b / DSM 1359 / FGSC 10004 / NBRC 33097 / NRRL 1555)</name>
    <dbReference type="NCBI Taxonomy" id="763407"/>
    <lineage>
        <taxon>Eukaryota</taxon>
        <taxon>Fungi</taxon>
        <taxon>Fungi incertae sedis</taxon>
        <taxon>Mucoromycota</taxon>
        <taxon>Mucoromycotina</taxon>
        <taxon>Mucoromycetes</taxon>
        <taxon>Mucorales</taxon>
        <taxon>Phycomycetaceae</taxon>
        <taxon>Phycomyces</taxon>
    </lineage>
</organism>
<dbReference type="OrthoDB" id="5592268at2759"/>
<dbReference type="EMBL" id="KV440995">
    <property type="protein sequence ID" value="OAD68289.1"/>
    <property type="molecule type" value="Genomic_DNA"/>
</dbReference>
<evidence type="ECO:0000313" key="2">
    <source>
        <dbReference type="Proteomes" id="UP000077315"/>
    </source>
</evidence>
<gene>
    <name evidence="1" type="ORF">PHYBLDRAFT_68836</name>
</gene>
<dbReference type="VEuPathDB" id="FungiDB:PHYBLDRAFT_68836"/>
<keyword evidence="2" id="KW-1185">Reference proteome</keyword>
<dbReference type="RefSeq" id="XP_018286329.1">
    <property type="nucleotide sequence ID" value="XM_018442015.1"/>
</dbReference>
<protein>
    <submittedName>
        <fullName evidence="1">Uncharacterized protein</fullName>
    </submittedName>
</protein>
<dbReference type="AlphaFoldDB" id="A0A167KK95"/>
<evidence type="ECO:0000313" key="1">
    <source>
        <dbReference type="EMBL" id="OAD68289.1"/>
    </source>
</evidence>
<dbReference type="InParanoid" id="A0A167KK95"/>
<sequence length="161" mass="17926">MHVGMCKRFVVGEQVLMRDNKPVTKLQDRWLGPMVVMQVNKNDTYLLAGPNYLRLQGAVNALSYDSRGSSQESITTIPGIVESCYFHSHGLSLDGKDLSRVLWAGPAFGHVVVSGTRRLVTTTATTTPTFTTSKATCQTTSSRVYGIRSDKRDIHWKNKDY</sequence>
<proteinExistence type="predicted"/>
<dbReference type="Proteomes" id="UP000077315">
    <property type="component" value="Unassembled WGS sequence"/>
</dbReference>
<reference evidence="2" key="1">
    <citation type="submission" date="2015-06" db="EMBL/GenBank/DDBJ databases">
        <title>Expansion of signal transduction pathways in fungi by whole-genome duplication.</title>
        <authorList>
            <consortium name="DOE Joint Genome Institute"/>
            <person name="Corrochano L.M."/>
            <person name="Kuo A."/>
            <person name="Marcet-Houben M."/>
            <person name="Polaino S."/>
            <person name="Salamov A."/>
            <person name="Villalobos J.M."/>
            <person name="Alvarez M.I."/>
            <person name="Avalos J."/>
            <person name="Benito E.P."/>
            <person name="Benoit I."/>
            <person name="Burger G."/>
            <person name="Camino L.P."/>
            <person name="Canovas D."/>
            <person name="Cerda-Olmedo E."/>
            <person name="Cheng J.-F."/>
            <person name="Dominguez A."/>
            <person name="Elias M."/>
            <person name="Eslava A.P."/>
            <person name="Glaser F."/>
            <person name="Grimwood J."/>
            <person name="Gutierrez G."/>
            <person name="Heitman J."/>
            <person name="Henrissat B."/>
            <person name="Iturriaga E.A."/>
            <person name="Lang B.F."/>
            <person name="Lavin J.L."/>
            <person name="Lee S."/>
            <person name="Li W."/>
            <person name="Lindquist E."/>
            <person name="Lopez-Garcia S."/>
            <person name="Luque E.M."/>
            <person name="Marcos A.T."/>
            <person name="Martin J."/>
            <person name="McCluskey K."/>
            <person name="Medina H.R."/>
            <person name="Miralles-Duran A."/>
            <person name="Miyazaki A."/>
            <person name="Munoz-Torres E."/>
            <person name="Oguiza J.A."/>
            <person name="Ohm R."/>
            <person name="Olmedo M."/>
            <person name="Orejas M."/>
            <person name="Ortiz-Castellanos L."/>
            <person name="Pisabarro A.G."/>
            <person name="Rodriguez-Romero J."/>
            <person name="Ruiz-Herrera J."/>
            <person name="Ruiz-Vazquez R."/>
            <person name="Sanz C."/>
            <person name="Schackwitz W."/>
            <person name="Schmutz J."/>
            <person name="Shahriari M."/>
            <person name="Shelest E."/>
            <person name="Silva-Franco F."/>
            <person name="Soanes D."/>
            <person name="Syed K."/>
            <person name="Tagua V.G."/>
            <person name="Talbot N.J."/>
            <person name="Thon M."/>
            <person name="De vries R.P."/>
            <person name="Wiebenga A."/>
            <person name="Yadav J.S."/>
            <person name="Braun E.L."/>
            <person name="Baker S."/>
            <person name="Garre V."/>
            <person name="Horwitz B."/>
            <person name="Torres-Martinez S."/>
            <person name="Idnurm A."/>
            <person name="Herrera-Estrella A."/>
            <person name="Gabaldon T."/>
            <person name="Grigoriev I.V."/>
        </authorList>
    </citation>
    <scope>NUCLEOTIDE SEQUENCE [LARGE SCALE GENOMIC DNA]</scope>
    <source>
        <strain evidence="2">NRRL 1555(-)</strain>
    </source>
</reference>
<dbReference type="GeneID" id="29002921"/>
<accession>A0A167KK95</accession>
<name>A0A167KK95_PHYB8</name>